<reference evidence="2" key="2">
    <citation type="submission" date="2016-02" db="EMBL/GenBank/DDBJ databases">
        <title>Draft genome sequence of five rapidly growing Mycobacterium species.</title>
        <authorList>
            <person name="Katahira K."/>
            <person name="Gotou Y."/>
            <person name="Iida K."/>
            <person name="Ogura Y."/>
            <person name="Hayashi T."/>
        </authorList>
    </citation>
    <scope>NUCLEOTIDE SEQUENCE [LARGE SCALE GENOMIC DNA]</scope>
    <source>
        <strain evidence="2">JCM6362</strain>
    </source>
</reference>
<dbReference type="OrthoDB" id="5198800at2"/>
<dbReference type="Proteomes" id="UP000069654">
    <property type="component" value="Unassembled WGS sequence"/>
</dbReference>
<reference evidence="1 2" key="1">
    <citation type="journal article" date="2016" name="Genome Announc.">
        <title>Draft Genome Sequences of Five Rapidly Growing Mycobacterium Species, M. thermoresistibile, M. fortuitum subsp. acetamidolyticum, M. canariasense, M. brisbanense, and M. novocastrense.</title>
        <authorList>
            <person name="Katahira K."/>
            <person name="Ogura Y."/>
            <person name="Gotoh Y."/>
            <person name="Hayashi T."/>
        </authorList>
    </citation>
    <scope>NUCLEOTIDE SEQUENCE [LARGE SCALE GENOMIC DNA]</scope>
    <source>
        <strain evidence="1 2">JCM6362</strain>
    </source>
</reference>
<evidence type="ECO:0000313" key="2">
    <source>
        <dbReference type="Proteomes" id="UP000069654"/>
    </source>
</evidence>
<name>A0A117ILP8_MYCTH</name>
<gene>
    <name evidence="1" type="ORF">RMCT_1062</name>
</gene>
<organism evidence="1 2">
    <name type="scientific">Mycolicibacterium thermoresistibile</name>
    <name type="common">Mycobacterium thermoresistibile</name>
    <dbReference type="NCBI Taxonomy" id="1797"/>
    <lineage>
        <taxon>Bacteria</taxon>
        <taxon>Bacillati</taxon>
        <taxon>Actinomycetota</taxon>
        <taxon>Actinomycetes</taxon>
        <taxon>Mycobacteriales</taxon>
        <taxon>Mycobacteriaceae</taxon>
        <taxon>Mycolicibacterium</taxon>
    </lineage>
</organism>
<dbReference type="Gene3D" id="6.10.250.660">
    <property type="match status" value="2"/>
</dbReference>
<dbReference type="RefSeq" id="WP_003925691.1">
    <property type="nucleotide sequence ID" value="NZ_BCTB01000005.1"/>
</dbReference>
<proteinExistence type="predicted"/>
<protein>
    <recommendedName>
        <fullName evidence="3">DivIVA domain-containing protein</fullName>
    </recommendedName>
</protein>
<dbReference type="EMBL" id="BCTB01000005">
    <property type="protein sequence ID" value="GAT14091.1"/>
    <property type="molecule type" value="Genomic_DNA"/>
</dbReference>
<dbReference type="STRING" id="1797.RMCT_1062"/>
<sequence length="93" mass="10320">MGEVTAGLTAADVRNTRFEKPGWGRRGYHPKAVDDLLMLVARRLDGRGYLCADDLRGLRFPKAPLLRRGYDRAAVDEFLERMTAAVAALETNG</sequence>
<comment type="caution">
    <text evidence="1">The sequence shown here is derived from an EMBL/GenBank/DDBJ whole genome shotgun (WGS) entry which is preliminary data.</text>
</comment>
<dbReference type="NCBIfam" id="TIGR03544">
    <property type="entry name" value="DivI1A_domain"/>
    <property type="match status" value="2"/>
</dbReference>
<dbReference type="OMA" id="RGYLCAD"/>
<dbReference type="AlphaFoldDB" id="A0A117ILP8"/>
<accession>A0A117ILP8</accession>
<dbReference type="InterPro" id="IPR019933">
    <property type="entry name" value="DivIVA_domain"/>
</dbReference>
<evidence type="ECO:0008006" key="3">
    <source>
        <dbReference type="Google" id="ProtNLM"/>
    </source>
</evidence>
<evidence type="ECO:0000313" key="1">
    <source>
        <dbReference type="EMBL" id="GAT14091.1"/>
    </source>
</evidence>